<protein>
    <recommendedName>
        <fullName evidence="1">Band 7 domain-containing protein</fullName>
    </recommendedName>
</protein>
<organism evidence="2 3">
    <name type="scientific">Prorocentrum cordatum</name>
    <dbReference type="NCBI Taxonomy" id="2364126"/>
    <lineage>
        <taxon>Eukaryota</taxon>
        <taxon>Sar</taxon>
        <taxon>Alveolata</taxon>
        <taxon>Dinophyceae</taxon>
        <taxon>Prorocentrales</taxon>
        <taxon>Prorocentraceae</taxon>
        <taxon>Prorocentrum</taxon>
    </lineage>
</organism>
<comment type="caution">
    <text evidence="2">The sequence shown here is derived from an EMBL/GenBank/DDBJ whole genome shotgun (WGS) entry which is preliminary data.</text>
</comment>
<dbReference type="EMBL" id="CAUYUJ010013991">
    <property type="protein sequence ID" value="CAK0837042.1"/>
    <property type="molecule type" value="Genomic_DNA"/>
</dbReference>
<dbReference type="InterPro" id="IPR001107">
    <property type="entry name" value="Band_7"/>
</dbReference>
<dbReference type="Proteomes" id="UP001189429">
    <property type="component" value="Unassembled WGS sequence"/>
</dbReference>
<reference evidence="2" key="1">
    <citation type="submission" date="2023-10" db="EMBL/GenBank/DDBJ databases">
        <authorList>
            <person name="Chen Y."/>
            <person name="Shah S."/>
            <person name="Dougan E. K."/>
            <person name="Thang M."/>
            <person name="Chan C."/>
        </authorList>
    </citation>
    <scope>NUCLEOTIDE SEQUENCE [LARGE SCALE GENOMIC DNA]</scope>
</reference>
<dbReference type="Pfam" id="PF01145">
    <property type="entry name" value="Band_7"/>
    <property type="match status" value="1"/>
</dbReference>
<keyword evidence="3" id="KW-1185">Reference proteome</keyword>
<gene>
    <name evidence="2" type="ORF">PCOR1329_LOCUS33343</name>
</gene>
<evidence type="ECO:0000259" key="1">
    <source>
        <dbReference type="Pfam" id="PF01145"/>
    </source>
</evidence>
<sequence length="193" mass="21925">GYPVYHNTFVRLAIDRLTEAATQFTANEFFTDRTRIGKEMEELLRQDFERRLYSTIFSFQLRSVGLPAEFEEAIQETEVMKQDLKVAMMEQNSTRVALQTQLMQAQRRTRVMANRASGQAQSIMLANKADISQYLSTQEKSADSYSGILSSLDSNEKEMLSYMQARVLRDHPGDKTMIGLQVPGPSVELGGPR</sequence>
<proteinExistence type="predicted"/>
<feature type="domain" description="Band 7" evidence="1">
    <location>
        <begin position="6"/>
        <end position="88"/>
    </location>
</feature>
<evidence type="ECO:0000313" key="2">
    <source>
        <dbReference type="EMBL" id="CAK0837042.1"/>
    </source>
</evidence>
<name>A0ABN9SWV5_9DINO</name>
<evidence type="ECO:0000313" key="3">
    <source>
        <dbReference type="Proteomes" id="UP001189429"/>
    </source>
</evidence>
<accession>A0ABN9SWV5</accession>
<feature type="non-terminal residue" evidence="2">
    <location>
        <position position="1"/>
    </location>
</feature>